<proteinExistence type="predicted"/>
<comment type="caution">
    <text evidence="1">The sequence shown here is derived from an EMBL/GenBank/DDBJ whole genome shotgun (WGS) entry which is preliminary data.</text>
</comment>
<evidence type="ECO:0000313" key="1">
    <source>
        <dbReference type="EMBL" id="SMQ23979.1"/>
    </source>
</evidence>
<dbReference type="EMBL" id="FXUY01000001">
    <property type="protein sequence ID" value="SMQ23979.1"/>
    <property type="molecule type" value="Genomic_DNA"/>
</dbReference>
<name>A0ACD2U2K2_9PSED</name>
<evidence type="ECO:0000313" key="2">
    <source>
        <dbReference type="Proteomes" id="UP001158048"/>
    </source>
</evidence>
<accession>A0ACD2U2K2</accession>
<dbReference type="Proteomes" id="UP001158048">
    <property type="component" value="Unassembled WGS sequence"/>
</dbReference>
<organism evidence="1 2">
    <name type="scientific">Pseudomonas helmanticensis</name>
    <dbReference type="NCBI Taxonomy" id="1471381"/>
    <lineage>
        <taxon>Bacteria</taxon>
        <taxon>Pseudomonadati</taxon>
        <taxon>Pseudomonadota</taxon>
        <taxon>Gammaproteobacteria</taxon>
        <taxon>Pseudomonadales</taxon>
        <taxon>Pseudomonadaceae</taxon>
        <taxon>Pseudomonas</taxon>
    </lineage>
</organism>
<sequence length="82" mass="9208">MPLRVDESNPEQKVCFFTVENGEEIRICDTLEVRTDSEKSMSFVEIEGRRVYVTESEADALTVAGAKDGRKHLKADESDSVI</sequence>
<reference evidence="1" key="1">
    <citation type="submission" date="2017-05" db="EMBL/GenBank/DDBJ databases">
        <authorList>
            <person name="Varghese N."/>
            <person name="Submissions S."/>
        </authorList>
    </citation>
    <scope>NUCLEOTIDE SEQUENCE</scope>
    <source>
        <strain evidence="1">LMG 28168</strain>
    </source>
</reference>
<gene>
    <name evidence="1" type="ORF">SAMN04488483_1330</name>
</gene>
<keyword evidence="2" id="KW-1185">Reference proteome</keyword>
<protein>
    <submittedName>
        <fullName evidence="1">Uncharacterized protein</fullName>
    </submittedName>
</protein>